<dbReference type="Proteomes" id="UP000317835">
    <property type="component" value="Chromosome"/>
</dbReference>
<feature type="region of interest" description="Disordered" evidence="1">
    <location>
        <begin position="100"/>
        <end position="261"/>
    </location>
</feature>
<feature type="compositionally biased region" description="Low complexity" evidence="1">
    <location>
        <begin position="121"/>
        <end position="138"/>
    </location>
</feature>
<feature type="compositionally biased region" description="Low complexity" evidence="1">
    <location>
        <begin position="248"/>
        <end position="261"/>
    </location>
</feature>
<keyword evidence="3" id="KW-1185">Reference proteome</keyword>
<evidence type="ECO:0000256" key="1">
    <source>
        <dbReference type="SAM" id="MobiDB-lite"/>
    </source>
</evidence>
<dbReference type="KEGG" id="tpla:ElP_61610"/>
<feature type="region of interest" description="Disordered" evidence="1">
    <location>
        <begin position="1"/>
        <end position="86"/>
    </location>
</feature>
<accession>A0A518HBK3</accession>
<evidence type="ECO:0000313" key="2">
    <source>
        <dbReference type="EMBL" id="QDV38210.1"/>
    </source>
</evidence>
<proteinExistence type="predicted"/>
<organism evidence="2 3">
    <name type="scientific">Tautonia plasticadhaerens</name>
    <dbReference type="NCBI Taxonomy" id="2527974"/>
    <lineage>
        <taxon>Bacteria</taxon>
        <taxon>Pseudomonadati</taxon>
        <taxon>Planctomycetota</taxon>
        <taxon>Planctomycetia</taxon>
        <taxon>Isosphaerales</taxon>
        <taxon>Isosphaeraceae</taxon>
        <taxon>Tautonia</taxon>
    </lineage>
</organism>
<protein>
    <submittedName>
        <fullName evidence="2">Uncharacterized protein</fullName>
    </submittedName>
</protein>
<sequence>MRAPRRPAASTPFEAPSRLRRARGRWRGDDRGGSGLPAGRPGAGPARPPGPGPAIAERRGPGRSGRATPPVGVAGLPGGCPARTGAEAGTRPVVLRLPPGLPCGDTVPPRVSFATPRLPEGRAPGRTGRAGTAVRVAGHPGWRGLPRLGRPAGDVRGEADVDGNRAGDRRDRGGRTVVPGGRVEDAETRIRRRSQVPRAGDDRPPRPGGDGGASGVASPVLISRRGGSPRPRNPGRWGGPARPDGRRGAAPACGGPCTSRR</sequence>
<evidence type="ECO:0000313" key="3">
    <source>
        <dbReference type="Proteomes" id="UP000317835"/>
    </source>
</evidence>
<feature type="compositionally biased region" description="Basic and acidic residues" evidence="1">
    <location>
        <begin position="153"/>
        <end position="174"/>
    </location>
</feature>
<name>A0A518HBK3_9BACT</name>
<gene>
    <name evidence="2" type="ORF">ElP_61610</name>
</gene>
<feature type="compositionally biased region" description="Low complexity" evidence="1">
    <location>
        <begin position="215"/>
        <end position="230"/>
    </location>
</feature>
<dbReference type="AlphaFoldDB" id="A0A518HBK3"/>
<dbReference type="EMBL" id="CP036426">
    <property type="protein sequence ID" value="QDV38210.1"/>
    <property type="molecule type" value="Genomic_DNA"/>
</dbReference>
<reference evidence="2 3" key="1">
    <citation type="submission" date="2019-02" db="EMBL/GenBank/DDBJ databases">
        <title>Deep-cultivation of Planctomycetes and their phenomic and genomic characterization uncovers novel biology.</title>
        <authorList>
            <person name="Wiegand S."/>
            <person name="Jogler M."/>
            <person name="Boedeker C."/>
            <person name="Pinto D."/>
            <person name="Vollmers J."/>
            <person name="Rivas-Marin E."/>
            <person name="Kohn T."/>
            <person name="Peeters S.H."/>
            <person name="Heuer A."/>
            <person name="Rast P."/>
            <person name="Oberbeckmann S."/>
            <person name="Bunk B."/>
            <person name="Jeske O."/>
            <person name="Meyerdierks A."/>
            <person name="Storesund J.E."/>
            <person name="Kallscheuer N."/>
            <person name="Luecker S."/>
            <person name="Lage O.M."/>
            <person name="Pohl T."/>
            <person name="Merkel B.J."/>
            <person name="Hornburger P."/>
            <person name="Mueller R.-W."/>
            <person name="Bruemmer F."/>
            <person name="Labrenz M."/>
            <person name="Spormann A.M."/>
            <person name="Op den Camp H."/>
            <person name="Overmann J."/>
            <person name="Amann R."/>
            <person name="Jetten M.S.M."/>
            <person name="Mascher T."/>
            <person name="Medema M.H."/>
            <person name="Devos D.P."/>
            <person name="Kaster A.-K."/>
            <person name="Ovreas L."/>
            <person name="Rohde M."/>
            <person name="Galperin M.Y."/>
            <person name="Jogler C."/>
        </authorList>
    </citation>
    <scope>NUCLEOTIDE SEQUENCE [LARGE SCALE GENOMIC DNA]</scope>
    <source>
        <strain evidence="2 3">ElP</strain>
    </source>
</reference>